<keyword evidence="4" id="KW-0418">Kinase</keyword>
<organism evidence="8 9">
    <name type="scientific">Nonomuraea africana</name>
    <dbReference type="NCBI Taxonomy" id="46171"/>
    <lineage>
        <taxon>Bacteria</taxon>
        <taxon>Bacillati</taxon>
        <taxon>Actinomycetota</taxon>
        <taxon>Actinomycetes</taxon>
        <taxon>Streptosporangiales</taxon>
        <taxon>Streptosporangiaceae</taxon>
        <taxon>Nonomuraea</taxon>
    </lineage>
</organism>
<dbReference type="PROSITE" id="PS00584">
    <property type="entry name" value="PFKB_KINASES_2"/>
    <property type="match status" value="1"/>
</dbReference>
<dbReference type="InterPro" id="IPR011611">
    <property type="entry name" value="PfkB_dom"/>
</dbReference>
<sequence length="403" mass="40706">MVIRPDVVGVGEAMVLLQPAQGADLATAERMDVHVGGAELNVCAAVARLGGTAWFASRVGADPFGERVLNAARALGVGTSLVGRDSARPTGVFFKEVRPDGARRVHYYRSGSAASGMDEGDAPAILATRPRAIVVSGITIALGEGPERLVRALADGAREAGALLVLDPNLRPSLGRQDRVLATVRELLPLTDLLVLGQDEAEPLFGTTDPAAVFAAASTAWAAAGRNLDGSTEGPDFAGNAVSGGETARGVVGDFAQEIGRGDDRAAGGDVARGAGESARGAEPEAFAGVAQEAGPEGREGLLGSWAPVGRGIEVVLKAGAEGVYCLGADGAPVHLPSAARVVRDPVGAGDALLGGYLAARLAGAGPERAAWVGSELAGRIVEVYGDVEGLPSPAEAAALLRR</sequence>
<evidence type="ECO:0000256" key="2">
    <source>
        <dbReference type="ARBA" id="ARBA00022679"/>
    </source>
</evidence>
<dbReference type="InterPro" id="IPR029056">
    <property type="entry name" value="Ribokinase-like"/>
</dbReference>
<gene>
    <name evidence="8" type="ORF">H4W81_002220</name>
</gene>
<name>A0ABR9KBQ5_9ACTN</name>
<comment type="similarity">
    <text evidence="1">Belongs to the carbohydrate kinase PfkB family.</text>
</comment>
<dbReference type="SUPFAM" id="SSF53613">
    <property type="entry name" value="Ribokinase-like"/>
    <property type="match status" value="1"/>
</dbReference>
<dbReference type="Proteomes" id="UP000661607">
    <property type="component" value="Unassembled WGS sequence"/>
</dbReference>
<reference evidence="8 9" key="1">
    <citation type="submission" date="2020-10" db="EMBL/GenBank/DDBJ databases">
        <title>Sequencing the genomes of 1000 actinobacteria strains.</title>
        <authorList>
            <person name="Klenk H.-P."/>
        </authorList>
    </citation>
    <scope>NUCLEOTIDE SEQUENCE [LARGE SCALE GENOMIC DNA]</scope>
    <source>
        <strain evidence="8 9">DSM 43748</strain>
    </source>
</reference>
<dbReference type="PANTHER" id="PTHR43085">
    <property type="entry name" value="HEXOKINASE FAMILY MEMBER"/>
    <property type="match status" value="1"/>
</dbReference>
<evidence type="ECO:0000256" key="4">
    <source>
        <dbReference type="ARBA" id="ARBA00022777"/>
    </source>
</evidence>
<feature type="domain" description="Carbohydrate kinase PfkB" evidence="7">
    <location>
        <begin position="6"/>
        <end position="219"/>
    </location>
</feature>
<comment type="caution">
    <text evidence="8">The sequence shown here is derived from an EMBL/GenBank/DDBJ whole genome shotgun (WGS) entry which is preliminary data.</text>
</comment>
<dbReference type="GO" id="GO:0008673">
    <property type="term" value="F:2-dehydro-3-deoxygluconokinase activity"/>
    <property type="evidence" value="ECO:0007669"/>
    <property type="project" value="UniProtKB-EC"/>
</dbReference>
<feature type="domain" description="Carbohydrate kinase PfkB" evidence="7">
    <location>
        <begin position="314"/>
        <end position="392"/>
    </location>
</feature>
<feature type="region of interest" description="Disordered" evidence="6">
    <location>
        <begin position="263"/>
        <end position="283"/>
    </location>
</feature>
<dbReference type="PANTHER" id="PTHR43085:SF1">
    <property type="entry name" value="PSEUDOURIDINE KINASE-RELATED"/>
    <property type="match status" value="1"/>
</dbReference>
<keyword evidence="5" id="KW-0067">ATP-binding</keyword>
<keyword evidence="9" id="KW-1185">Reference proteome</keyword>
<dbReference type="Gene3D" id="3.40.1190.20">
    <property type="match status" value="2"/>
</dbReference>
<proteinExistence type="inferred from homology"/>
<evidence type="ECO:0000256" key="3">
    <source>
        <dbReference type="ARBA" id="ARBA00022741"/>
    </source>
</evidence>
<accession>A0ABR9KBQ5</accession>
<dbReference type="Pfam" id="PF00294">
    <property type="entry name" value="PfkB"/>
    <property type="match status" value="2"/>
</dbReference>
<protein>
    <submittedName>
        <fullName evidence="8">2-dehydro-3-deoxygluconokinase</fullName>
        <ecNumber evidence="8">2.7.1.45</ecNumber>
    </submittedName>
</protein>
<evidence type="ECO:0000259" key="7">
    <source>
        <dbReference type="Pfam" id="PF00294"/>
    </source>
</evidence>
<evidence type="ECO:0000256" key="5">
    <source>
        <dbReference type="ARBA" id="ARBA00022840"/>
    </source>
</evidence>
<evidence type="ECO:0000313" key="8">
    <source>
        <dbReference type="EMBL" id="MBE1559441.1"/>
    </source>
</evidence>
<evidence type="ECO:0000256" key="1">
    <source>
        <dbReference type="ARBA" id="ARBA00010688"/>
    </source>
</evidence>
<dbReference type="CDD" id="cd01166">
    <property type="entry name" value="KdgK"/>
    <property type="match status" value="1"/>
</dbReference>
<keyword evidence="2 8" id="KW-0808">Transferase</keyword>
<evidence type="ECO:0000256" key="6">
    <source>
        <dbReference type="SAM" id="MobiDB-lite"/>
    </source>
</evidence>
<keyword evidence="3" id="KW-0547">Nucleotide-binding</keyword>
<dbReference type="InterPro" id="IPR050306">
    <property type="entry name" value="PfkB_Carbo_kinase"/>
</dbReference>
<dbReference type="EC" id="2.7.1.45" evidence="8"/>
<dbReference type="InterPro" id="IPR002173">
    <property type="entry name" value="Carboh/pur_kinase_PfkB_CS"/>
</dbReference>
<feature type="compositionally biased region" description="Low complexity" evidence="6">
    <location>
        <begin position="268"/>
        <end position="283"/>
    </location>
</feature>
<evidence type="ECO:0000313" key="9">
    <source>
        <dbReference type="Proteomes" id="UP000661607"/>
    </source>
</evidence>
<dbReference type="RefSeq" id="WP_192774718.1">
    <property type="nucleotide sequence ID" value="NZ_BAAASY010000001.1"/>
</dbReference>
<dbReference type="EMBL" id="JADBEF010000001">
    <property type="protein sequence ID" value="MBE1559441.1"/>
    <property type="molecule type" value="Genomic_DNA"/>
</dbReference>